<sequence>MGLCSTTPSLPLHQVSSTENSKSQASHSSQHGHPHRDRDCRSPEQVRKTFLDFQAFPTWTNGFIKSITPADPSAAPGTRLTVALEGITMSPTVLTNSESEFSWRGKLWSVPGLFTGDHYFRFRPSDKTPGGTTLEHGEDFFGVLTFIIAEGTGFWEKTKKGFEGFNEDIKKKCEGDK</sequence>
<protein>
    <submittedName>
        <fullName evidence="1">Uncharacterized protein</fullName>
    </submittedName>
</protein>
<accession>A0ACC4EAH5</accession>
<comment type="caution">
    <text evidence="1">The sequence shown here is derived from an EMBL/GenBank/DDBJ whole genome shotgun (WGS) entry which is preliminary data.</text>
</comment>
<dbReference type="Proteomes" id="UP001638806">
    <property type="component" value="Unassembled WGS sequence"/>
</dbReference>
<proteinExistence type="predicted"/>
<gene>
    <name evidence="1" type="ORF">ACCO45_002659</name>
</gene>
<organism evidence="1 2">
    <name type="scientific">Purpureocillium lilacinum</name>
    <name type="common">Paecilomyces lilacinus</name>
    <dbReference type="NCBI Taxonomy" id="33203"/>
    <lineage>
        <taxon>Eukaryota</taxon>
        <taxon>Fungi</taxon>
        <taxon>Dikarya</taxon>
        <taxon>Ascomycota</taxon>
        <taxon>Pezizomycotina</taxon>
        <taxon>Sordariomycetes</taxon>
        <taxon>Hypocreomycetidae</taxon>
        <taxon>Hypocreales</taxon>
        <taxon>Ophiocordycipitaceae</taxon>
        <taxon>Purpureocillium</taxon>
    </lineage>
</organism>
<keyword evidence="2" id="KW-1185">Reference proteome</keyword>
<reference evidence="1" key="1">
    <citation type="submission" date="2024-12" db="EMBL/GenBank/DDBJ databases">
        <title>Comparative genomics and development of molecular markers within Purpureocillium lilacinum and among Purpureocillium species.</title>
        <authorList>
            <person name="Yeh Z.-Y."/>
            <person name="Ni N.-T."/>
            <person name="Lo P.-H."/>
            <person name="Mushyakhwo K."/>
            <person name="Lin C.-F."/>
            <person name="Nai Y.-S."/>
        </authorList>
    </citation>
    <scope>NUCLEOTIDE SEQUENCE</scope>
    <source>
        <strain evidence="1">NCHU-NPUST-175</strain>
    </source>
</reference>
<dbReference type="EMBL" id="JBGNUJ010000002">
    <property type="protein sequence ID" value="KAL3965655.1"/>
    <property type="molecule type" value="Genomic_DNA"/>
</dbReference>
<name>A0ACC4EAH5_PURLI</name>
<evidence type="ECO:0000313" key="2">
    <source>
        <dbReference type="Proteomes" id="UP001638806"/>
    </source>
</evidence>
<evidence type="ECO:0000313" key="1">
    <source>
        <dbReference type="EMBL" id="KAL3965655.1"/>
    </source>
</evidence>